<dbReference type="InterPro" id="IPR003806">
    <property type="entry name" value="ATP-grasp_PylC-type"/>
</dbReference>
<dbReference type="InterPro" id="IPR011761">
    <property type="entry name" value="ATP-grasp"/>
</dbReference>
<evidence type="ECO:0000256" key="1">
    <source>
        <dbReference type="PROSITE-ProRule" id="PRU00409"/>
    </source>
</evidence>
<dbReference type="InterPro" id="IPR048764">
    <property type="entry name" value="PylC_N"/>
</dbReference>
<dbReference type="EMBL" id="CP065938">
    <property type="protein sequence ID" value="UWX06239.1"/>
    <property type="molecule type" value="Genomic_DNA"/>
</dbReference>
<dbReference type="Gene3D" id="3.40.50.20">
    <property type="match status" value="1"/>
</dbReference>
<name>A0ABY5Y227_9BACT</name>
<evidence type="ECO:0000313" key="3">
    <source>
        <dbReference type="EMBL" id="UWX06239.1"/>
    </source>
</evidence>
<gene>
    <name evidence="3" type="ORF">JBF11_02685</name>
</gene>
<accession>A0ABY5Y227</accession>
<sequence>MKNLLITSNGSFSCEEIISSLHGEADCLVGTNIYPQYLVGVSHLFDYTYLIPKPDNHNYISTLLSICKKHDIRYIFPLIDTEADILSKNRNVFSNQGITVCLSNHKSITLCRNKYALYKIFLHDSVITPIPTYSYADIKKNQCEELLKTSDIIAKPFNGRSSNGLIHLSDLSEIDYIPNKERYVFQPKIKGNFFTADYVRDSFGHDFSIVRKEILRTQHGAGLSVKIKQNETVQNMISHLGKKLQILGAINAEFIFDGKQYYLMDVNPRFSAGIAFSRLAGYDIVKNHFLCFQNKEIEYETKIKTCYAVKRYISYITRNNHD</sequence>
<dbReference type="SUPFAM" id="SSF56059">
    <property type="entry name" value="Glutathione synthetase ATP-binding domain-like"/>
    <property type="match status" value="1"/>
</dbReference>
<feature type="domain" description="ATP-grasp" evidence="2">
    <location>
        <begin position="119"/>
        <end position="293"/>
    </location>
</feature>
<keyword evidence="1" id="KW-0067">ATP-binding</keyword>
<proteinExistence type="predicted"/>
<evidence type="ECO:0000259" key="2">
    <source>
        <dbReference type="PROSITE" id="PS50975"/>
    </source>
</evidence>
<dbReference type="Gene3D" id="3.30.470.20">
    <property type="entry name" value="ATP-grasp fold, B domain"/>
    <property type="match status" value="1"/>
</dbReference>
<reference evidence="3" key="1">
    <citation type="submission" date="2020-12" db="EMBL/GenBank/DDBJ databases">
        <title>Taurinivorans muris gen. nov., sp. nov., fundamental and realized metabolic niche of a ubiquitous sulfidogenic bacterium in the murine intestine.</title>
        <authorList>
            <person name="Ye H."/>
            <person name="Hanson B.T."/>
            <person name="Loy A."/>
        </authorList>
    </citation>
    <scope>NUCLEOTIDE SEQUENCE</scope>
    <source>
        <strain evidence="3">LT0009</strain>
    </source>
</reference>
<dbReference type="Proteomes" id="UP001058120">
    <property type="component" value="Chromosome"/>
</dbReference>
<keyword evidence="1" id="KW-0547">Nucleotide-binding</keyword>
<dbReference type="PROSITE" id="PS50975">
    <property type="entry name" value="ATP_GRASP"/>
    <property type="match status" value="1"/>
</dbReference>
<keyword evidence="4" id="KW-1185">Reference proteome</keyword>
<dbReference type="Pfam" id="PF21360">
    <property type="entry name" value="PylC-like_N"/>
    <property type="match status" value="1"/>
</dbReference>
<protein>
    <submittedName>
        <fullName evidence="3">ATP-grasp domain-containing protein</fullName>
    </submittedName>
</protein>
<dbReference type="RefSeq" id="WP_334315842.1">
    <property type="nucleotide sequence ID" value="NZ_CP065938.1"/>
</dbReference>
<organism evidence="3 4">
    <name type="scientific">Taurinivorans muris</name>
    <dbReference type="NCBI Taxonomy" id="2787751"/>
    <lineage>
        <taxon>Bacteria</taxon>
        <taxon>Pseudomonadati</taxon>
        <taxon>Thermodesulfobacteriota</taxon>
        <taxon>Desulfovibrionia</taxon>
        <taxon>Desulfovibrionales</taxon>
        <taxon>Desulfovibrionaceae</taxon>
        <taxon>Taurinivorans</taxon>
    </lineage>
</organism>
<evidence type="ECO:0000313" key="4">
    <source>
        <dbReference type="Proteomes" id="UP001058120"/>
    </source>
</evidence>
<dbReference type="Pfam" id="PF02655">
    <property type="entry name" value="ATP-grasp_3"/>
    <property type="match status" value="1"/>
</dbReference>